<keyword evidence="2" id="KW-0479">Metal-binding</keyword>
<keyword evidence="6" id="KW-1185">Reference proteome</keyword>
<accession>A0A6J8ELP5</accession>
<dbReference type="InterPro" id="IPR027806">
    <property type="entry name" value="HARBI1_dom"/>
</dbReference>
<dbReference type="Proteomes" id="UP000507470">
    <property type="component" value="Unassembled WGS sequence"/>
</dbReference>
<organism evidence="5 6">
    <name type="scientific">Mytilus coruscus</name>
    <name type="common">Sea mussel</name>
    <dbReference type="NCBI Taxonomy" id="42192"/>
    <lineage>
        <taxon>Eukaryota</taxon>
        <taxon>Metazoa</taxon>
        <taxon>Spiralia</taxon>
        <taxon>Lophotrochozoa</taxon>
        <taxon>Mollusca</taxon>
        <taxon>Bivalvia</taxon>
        <taxon>Autobranchia</taxon>
        <taxon>Pteriomorphia</taxon>
        <taxon>Mytilida</taxon>
        <taxon>Mytiloidea</taxon>
        <taxon>Mytilidae</taxon>
        <taxon>Mytilinae</taxon>
        <taxon>Mytilus</taxon>
    </lineage>
</organism>
<feature type="domain" description="DDE Tnp4" evidence="4">
    <location>
        <begin position="89"/>
        <end position="152"/>
    </location>
</feature>
<dbReference type="Pfam" id="PF13359">
    <property type="entry name" value="DDE_Tnp_4"/>
    <property type="match status" value="1"/>
</dbReference>
<name>A0A6J8ELP5_MYTCO</name>
<dbReference type="OrthoDB" id="6117348at2759"/>
<dbReference type="PANTHER" id="PTHR23080:SF143">
    <property type="entry name" value="SI:DKEY-56D12.4"/>
    <property type="match status" value="1"/>
</dbReference>
<feature type="compositionally biased region" description="Basic and acidic residues" evidence="3">
    <location>
        <begin position="15"/>
        <end position="27"/>
    </location>
</feature>
<dbReference type="EMBL" id="CACVKT020009178">
    <property type="protein sequence ID" value="CAC5420853.1"/>
    <property type="molecule type" value="Genomic_DNA"/>
</dbReference>
<evidence type="ECO:0000259" key="4">
    <source>
        <dbReference type="Pfam" id="PF13359"/>
    </source>
</evidence>
<proteinExistence type="predicted"/>
<gene>
    <name evidence="5" type="ORF">MCOR_53037</name>
</gene>
<reference evidence="5 6" key="1">
    <citation type="submission" date="2020-06" db="EMBL/GenBank/DDBJ databases">
        <authorList>
            <person name="Li R."/>
            <person name="Bekaert M."/>
        </authorList>
    </citation>
    <scope>NUCLEOTIDE SEQUENCE [LARGE SCALE GENOMIC DNA]</scope>
    <source>
        <strain evidence="6">wild</strain>
    </source>
</reference>
<dbReference type="AlphaFoldDB" id="A0A6J8ELP5"/>
<protein>
    <recommendedName>
        <fullName evidence="4">DDE Tnp4 domain-containing protein</fullName>
    </recommendedName>
</protein>
<evidence type="ECO:0000256" key="2">
    <source>
        <dbReference type="ARBA" id="ARBA00022723"/>
    </source>
</evidence>
<feature type="region of interest" description="Disordered" evidence="3">
    <location>
        <begin position="1"/>
        <end position="40"/>
    </location>
</feature>
<sequence length="152" mass="17207">MKARQSPVDVNCPDKNQKVEKEKRLLEESSSTETSVDINQTEGPSYSELLPEAFCDFNVDLVAWLPRETIRACCPESFRENYPRTTVIIDCAETFIQRPTNLKTRSETFSNYNSHNTAKYLVGISPHGQIMFISKAFGGRASDKFVVEKSGF</sequence>
<evidence type="ECO:0000313" key="6">
    <source>
        <dbReference type="Proteomes" id="UP000507470"/>
    </source>
</evidence>
<comment type="cofactor">
    <cofactor evidence="1">
        <name>a divalent metal cation</name>
        <dbReference type="ChEBI" id="CHEBI:60240"/>
    </cofactor>
</comment>
<evidence type="ECO:0000256" key="3">
    <source>
        <dbReference type="SAM" id="MobiDB-lite"/>
    </source>
</evidence>
<dbReference type="GO" id="GO:0046872">
    <property type="term" value="F:metal ion binding"/>
    <property type="evidence" value="ECO:0007669"/>
    <property type="project" value="UniProtKB-KW"/>
</dbReference>
<evidence type="ECO:0000313" key="5">
    <source>
        <dbReference type="EMBL" id="CAC5420853.1"/>
    </source>
</evidence>
<evidence type="ECO:0000256" key="1">
    <source>
        <dbReference type="ARBA" id="ARBA00001968"/>
    </source>
</evidence>
<dbReference type="PANTHER" id="PTHR23080">
    <property type="entry name" value="THAP DOMAIN PROTEIN"/>
    <property type="match status" value="1"/>
</dbReference>